<evidence type="ECO:0000313" key="8">
    <source>
        <dbReference type="Proteomes" id="UP000522365"/>
    </source>
</evidence>
<dbReference type="GO" id="GO:0008170">
    <property type="term" value="F:N-methyltransferase activity"/>
    <property type="evidence" value="ECO:0007669"/>
    <property type="project" value="InterPro"/>
</dbReference>
<dbReference type="GO" id="GO:0032259">
    <property type="term" value="P:methylation"/>
    <property type="evidence" value="ECO:0007669"/>
    <property type="project" value="UniProtKB-KW"/>
</dbReference>
<keyword evidence="2 4" id="KW-0489">Methyltransferase</keyword>
<protein>
    <recommendedName>
        <fullName evidence="4">Type II methyltransferase</fullName>
        <ecNumber evidence="4">2.1.1.113</ecNumber>
    </recommendedName>
    <alternativeName>
        <fullName evidence="4">N-4 cytosine-specific methyltransferase</fullName>
    </alternativeName>
</protein>
<dbReference type="InterPro" id="IPR029063">
    <property type="entry name" value="SAM-dependent_MTases_sf"/>
</dbReference>
<evidence type="ECO:0000313" key="9">
    <source>
        <dbReference type="Proteomes" id="UP000568063"/>
    </source>
</evidence>
<evidence type="ECO:0000313" key="7">
    <source>
        <dbReference type="EMBL" id="MBA2860968.1"/>
    </source>
</evidence>
<dbReference type="AlphaFoldDB" id="A0A7J9PDV4"/>
<dbReference type="GO" id="GO:0003677">
    <property type="term" value="F:DNA binding"/>
    <property type="evidence" value="ECO:0007669"/>
    <property type="project" value="InterPro"/>
</dbReference>
<dbReference type="EC" id="2.1.1.113" evidence="4"/>
<dbReference type="GO" id="GO:0009307">
    <property type="term" value="P:DNA restriction-modification system"/>
    <property type="evidence" value="ECO:0007669"/>
    <property type="project" value="UniProtKB-KW"/>
</dbReference>
<comment type="caution">
    <text evidence="7">The sequence shown here is derived from an EMBL/GenBank/DDBJ whole genome shotgun (WGS) entry which is preliminary data.</text>
</comment>
<dbReference type="RefSeq" id="WP_181504127.1">
    <property type="nucleotide sequence ID" value="NZ_JACDUK010000002.1"/>
</dbReference>
<name>A0A7J9PDV4_METMI</name>
<evidence type="ECO:0000259" key="5">
    <source>
        <dbReference type="Pfam" id="PF01555"/>
    </source>
</evidence>
<dbReference type="InterPro" id="IPR002941">
    <property type="entry name" value="DNA_methylase_N4/N6"/>
</dbReference>
<dbReference type="EMBL" id="JACDUM010000004">
    <property type="protein sequence ID" value="MBA2860968.1"/>
    <property type="molecule type" value="Genomic_DNA"/>
</dbReference>
<keyword evidence="4" id="KW-0949">S-adenosyl-L-methionine</keyword>
<sequence>MELNEIYKQDFFEGVRNLPDNSVDLIIADPPYYNIKGDFDFKLTFDEWKAMHEKMAEEFKRILKLNGSILLYGHARNIAYQQVIFDELFFLENNLVWHKTDCQTRKNIKGYRCFAPVTERILFYSNEFRKNNNSLNNPMYIEYMETFKPIIEYFMEEKEKIMKLKDFSTNGEFNRFMDKYTGSTTAARHHFSWSQWTFPSEKTYAKLQKIGSGVLEKEYPLFRKHYEELKKQFESSRRYFINSEHTDVLFFSQESHITRKYNHPTQKPPKLTKMLIETTTKPESLVLVPFAGSGVECASCKELERNFIGFEIDENYFKIAKNRVNDVIL</sequence>
<dbReference type="PRINTS" id="PR00508">
    <property type="entry name" value="S21N4MTFRASE"/>
</dbReference>
<comment type="catalytic activity">
    <reaction evidence="4">
        <text>a 2'-deoxycytidine in DNA + S-adenosyl-L-methionine = an N(4)-methyl-2'-deoxycytidine in DNA + S-adenosyl-L-homocysteine + H(+)</text>
        <dbReference type="Rhea" id="RHEA:16857"/>
        <dbReference type="Rhea" id="RHEA-COMP:11369"/>
        <dbReference type="Rhea" id="RHEA-COMP:13674"/>
        <dbReference type="ChEBI" id="CHEBI:15378"/>
        <dbReference type="ChEBI" id="CHEBI:57856"/>
        <dbReference type="ChEBI" id="CHEBI:59789"/>
        <dbReference type="ChEBI" id="CHEBI:85452"/>
        <dbReference type="ChEBI" id="CHEBI:137933"/>
        <dbReference type="EC" id="2.1.1.113"/>
    </reaction>
</comment>
<keyword evidence="3 7" id="KW-0808">Transferase</keyword>
<dbReference type="PROSITE" id="PS00092">
    <property type="entry name" value="N6_MTASE"/>
    <property type="match status" value="1"/>
</dbReference>
<dbReference type="InterPro" id="IPR001091">
    <property type="entry name" value="RM_Methyltransferase"/>
</dbReference>
<dbReference type="Proteomes" id="UP000568063">
    <property type="component" value="Unassembled WGS sequence"/>
</dbReference>
<dbReference type="CDD" id="cd02440">
    <property type="entry name" value="AdoMet_MTases"/>
    <property type="match status" value="1"/>
</dbReference>
<evidence type="ECO:0000256" key="1">
    <source>
        <dbReference type="ARBA" id="ARBA00006594"/>
    </source>
</evidence>
<reference evidence="8 9" key="1">
    <citation type="submission" date="2020-07" db="EMBL/GenBank/DDBJ databases">
        <title>Genomic Encyclopedia of Type Strains, Phase IV (KMG-V): Genome sequencing to study the core and pangenomes of soil and plant-associated prokaryotes.</title>
        <authorList>
            <person name="Whitman W."/>
        </authorList>
    </citation>
    <scope>NUCLEOTIDE SEQUENCE [LARGE SCALE GENOMIC DNA]</scope>
    <source>
        <strain evidence="7 9">C9</strain>
        <strain evidence="6 8">S1</strain>
    </source>
</reference>
<gene>
    <name evidence="6" type="ORF">HNP89_000937</name>
    <name evidence="7" type="ORF">HNP91_001800</name>
</gene>
<dbReference type="Pfam" id="PF01555">
    <property type="entry name" value="N6_N4_Mtase"/>
    <property type="match status" value="1"/>
</dbReference>
<evidence type="ECO:0000256" key="2">
    <source>
        <dbReference type="ARBA" id="ARBA00022603"/>
    </source>
</evidence>
<dbReference type="Proteomes" id="UP000522365">
    <property type="component" value="Unassembled WGS sequence"/>
</dbReference>
<comment type="similarity">
    <text evidence="1 4">Belongs to the N(4)/N(6)-methyltransferase family.</text>
</comment>
<accession>A0A7J9PDV4</accession>
<dbReference type="GO" id="GO:0015667">
    <property type="term" value="F:site-specific DNA-methyltransferase (cytosine-N4-specific) activity"/>
    <property type="evidence" value="ECO:0007669"/>
    <property type="project" value="UniProtKB-EC"/>
</dbReference>
<keyword evidence="4" id="KW-0680">Restriction system</keyword>
<evidence type="ECO:0000313" key="6">
    <source>
        <dbReference type="EMBL" id="MBA2852980.1"/>
    </source>
</evidence>
<dbReference type="InterPro" id="IPR002052">
    <property type="entry name" value="DNA_methylase_N6_adenine_CS"/>
</dbReference>
<proteinExistence type="inferred from homology"/>
<organism evidence="7 9">
    <name type="scientific">Methanococcus maripaludis</name>
    <name type="common">Methanococcus deltae</name>
    <dbReference type="NCBI Taxonomy" id="39152"/>
    <lineage>
        <taxon>Archaea</taxon>
        <taxon>Methanobacteriati</taxon>
        <taxon>Methanobacteriota</taxon>
        <taxon>Methanomada group</taxon>
        <taxon>Methanococci</taxon>
        <taxon>Methanococcales</taxon>
        <taxon>Methanococcaceae</taxon>
        <taxon>Methanococcus</taxon>
    </lineage>
</organism>
<evidence type="ECO:0000256" key="3">
    <source>
        <dbReference type="ARBA" id="ARBA00022679"/>
    </source>
</evidence>
<dbReference type="EMBL" id="JACDUK010000002">
    <property type="protein sequence ID" value="MBA2852980.1"/>
    <property type="molecule type" value="Genomic_DNA"/>
</dbReference>
<feature type="domain" description="DNA methylase N-4/N-6" evidence="5">
    <location>
        <begin position="23"/>
        <end position="321"/>
    </location>
</feature>
<dbReference type="Gene3D" id="3.40.50.150">
    <property type="entry name" value="Vaccinia Virus protein VP39"/>
    <property type="match status" value="1"/>
</dbReference>
<dbReference type="SUPFAM" id="SSF53335">
    <property type="entry name" value="S-adenosyl-L-methionine-dependent methyltransferases"/>
    <property type="match status" value="1"/>
</dbReference>
<evidence type="ECO:0000256" key="4">
    <source>
        <dbReference type="RuleBase" id="RU362026"/>
    </source>
</evidence>